<dbReference type="RefSeq" id="XP_065671140.1">
    <property type="nucleotide sequence ID" value="XM_065815068.1"/>
</dbReference>
<gene>
    <name evidence="3 4 5 6 7 8 9 10 11" type="primary">LOC100205887</name>
</gene>
<keyword evidence="1" id="KW-0472">Membrane</keyword>
<dbReference type="RefSeq" id="XP_065671135.1">
    <property type="nucleotide sequence ID" value="XM_065815063.1"/>
</dbReference>
<dbReference type="RefSeq" id="XP_065671136.1">
    <property type="nucleotide sequence ID" value="XM_065815064.1"/>
</dbReference>
<organism evidence="2 9">
    <name type="scientific">Hydra vulgaris</name>
    <name type="common">Hydra</name>
    <name type="synonym">Hydra attenuata</name>
    <dbReference type="NCBI Taxonomy" id="6087"/>
    <lineage>
        <taxon>Eukaryota</taxon>
        <taxon>Metazoa</taxon>
        <taxon>Cnidaria</taxon>
        <taxon>Hydrozoa</taxon>
        <taxon>Hydroidolina</taxon>
        <taxon>Anthoathecata</taxon>
        <taxon>Aplanulata</taxon>
        <taxon>Hydridae</taxon>
        <taxon>Hydra</taxon>
    </lineage>
</organism>
<dbReference type="RefSeq" id="XP_065671132.1">
    <property type="nucleotide sequence ID" value="XM_065815060.1"/>
</dbReference>
<dbReference type="RefSeq" id="XP_065671139.1">
    <property type="nucleotide sequence ID" value="XM_065815067.1"/>
</dbReference>
<dbReference type="PANTHER" id="PTHR33361:SF2">
    <property type="entry name" value="DUF885 DOMAIN-CONTAINING PROTEIN"/>
    <property type="match status" value="1"/>
</dbReference>
<dbReference type="RefSeq" id="XP_065671133.1">
    <property type="nucleotide sequence ID" value="XM_065815061.1"/>
</dbReference>
<keyword evidence="1" id="KW-1133">Transmembrane helix</keyword>
<reference evidence="3 4" key="1">
    <citation type="submission" date="2025-05" db="UniProtKB">
        <authorList>
            <consortium name="RefSeq"/>
        </authorList>
    </citation>
    <scope>IDENTIFICATION</scope>
</reference>
<feature type="transmembrane region" description="Helical" evidence="1">
    <location>
        <begin position="41"/>
        <end position="61"/>
    </location>
</feature>
<dbReference type="Pfam" id="PF05960">
    <property type="entry name" value="DUF885"/>
    <property type="match status" value="1"/>
</dbReference>
<dbReference type="RefSeq" id="XP_065671138.1">
    <property type="nucleotide sequence ID" value="XM_065815066.1"/>
</dbReference>
<dbReference type="InterPro" id="IPR010281">
    <property type="entry name" value="DUF885"/>
</dbReference>
<dbReference type="RefSeq" id="XP_065671134.1">
    <property type="nucleotide sequence ID" value="XM_065815062.1"/>
</dbReference>
<evidence type="ECO:0000313" key="10">
    <source>
        <dbReference type="RefSeq" id="XP_065671139.1"/>
    </source>
</evidence>
<evidence type="ECO:0000313" key="2">
    <source>
        <dbReference type="Proteomes" id="UP001652625"/>
    </source>
</evidence>
<protein>
    <submittedName>
        <fullName evidence="3 4">Uncharacterized protein LOC100205887 isoform X1</fullName>
    </submittedName>
</protein>
<evidence type="ECO:0000313" key="6">
    <source>
        <dbReference type="RefSeq" id="XP_065671135.1"/>
    </source>
</evidence>
<evidence type="ECO:0000313" key="8">
    <source>
        <dbReference type="RefSeq" id="XP_065671137.1"/>
    </source>
</evidence>
<keyword evidence="2" id="KW-1185">Reference proteome</keyword>
<proteinExistence type="predicted"/>
<dbReference type="PANTHER" id="PTHR33361">
    <property type="entry name" value="GLR0591 PROTEIN"/>
    <property type="match status" value="1"/>
</dbReference>
<evidence type="ECO:0000313" key="9">
    <source>
        <dbReference type="RefSeq" id="XP_065671138.1"/>
    </source>
</evidence>
<evidence type="ECO:0000313" key="7">
    <source>
        <dbReference type="RefSeq" id="XP_065671136.1"/>
    </source>
</evidence>
<dbReference type="GeneID" id="100205887"/>
<evidence type="ECO:0000256" key="1">
    <source>
        <dbReference type="SAM" id="Phobius"/>
    </source>
</evidence>
<evidence type="ECO:0000313" key="11">
    <source>
        <dbReference type="RefSeq" id="XP_065671140.1"/>
    </source>
</evidence>
<name>A0ABM4D9W6_HYDVU</name>
<keyword evidence="1" id="KW-0812">Transmembrane</keyword>
<evidence type="ECO:0000313" key="4">
    <source>
        <dbReference type="RefSeq" id="XP_065671133.1"/>
    </source>
</evidence>
<evidence type="ECO:0000313" key="5">
    <source>
        <dbReference type="RefSeq" id="XP_065671134.1"/>
    </source>
</evidence>
<dbReference type="RefSeq" id="XP_065671137.1">
    <property type="nucleotide sequence ID" value="XM_065815065.1"/>
</dbReference>
<evidence type="ECO:0000313" key="3">
    <source>
        <dbReference type="RefSeq" id="XP_065671132.1"/>
    </source>
</evidence>
<sequence length="807" mass="93645">MVKFSKRSISRNEIIKSDDENVELSILTKQFKPLLKEKQNVLFIVISLLLLIVGIVLIILAKTKLNQCEPLKDTSTTTFTKLKTFDPCEYSQEAKRINLGDFLFKVRDQYHNVFPEETAWHPNLSEEMLVQKFKMYDPRPENVKKVTDTAYSLLNEAKSLNPDLSLLKPREHKSYLRVRHFLENIFANPNLNYYFGLWMLGPSSFCTEPICHIGYSLYNAVGSMIPSDEKGIELVILHLKQFNQTVYQYIDVLRMGIERGMVRTLIECQAGIDAIKVNHINISQNGATGIVREWYVSKFYTPSFYYNISNELTKKYIEKHKKNVTEYIQEAVQVYVGNSLKILLDYLEFDHYLYCRPDNVGGAGLSALPLSFIYYNGSLTSNKTIKYLPFCNEEKCILNGSKAYEQVIGYYTTKDIHPTEVNKLGWENLNRLYPQVIEIATKETNEINSTLAVEKFKILLKNLSLSFFHDEPLPENETRGDAFRNCATAATAEINCPTRWKAMMKWFEFAQMTMSIHDPNTVDFFYFTGDRHSTPNCPVKLQIDFNPSQGAQSYDSSDGNCTFPCRYNIPFFLENLGPKFSEYSVNAHEARPGHHTQVQGLNEHFRDKCNGPESWLDDKTYYTAFTEGWGLYAENPLIAQDTNIYDDNLMQKYGMLKWQIWRALRLIVDTGIHYNGMSRIEALELFSKYAWDDSDLTAKEVTRYQSNFGQAVAYMIGQLDIWSLRNMTEEKLGTKLYDIKEFHLQVLSQGSSPLQYLHSYINKYIECKQDPEREYCDIVLNPTLANGNIRSFARNENIRWPQQRHYI</sequence>
<accession>A0ABM4D9W6</accession>
<dbReference type="Proteomes" id="UP001652625">
    <property type="component" value="Chromosome 13"/>
</dbReference>